<dbReference type="AlphaFoldDB" id="A0A162JUS3"/>
<name>A0A162JUS3_CORFA</name>
<organism evidence="10 11">
    <name type="scientific">Cordyceps fumosorosea (strain ARSEF 2679)</name>
    <name type="common">Isaria fumosorosea</name>
    <dbReference type="NCBI Taxonomy" id="1081104"/>
    <lineage>
        <taxon>Eukaryota</taxon>
        <taxon>Fungi</taxon>
        <taxon>Dikarya</taxon>
        <taxon>Ascomycota</taxon>
        <taxon>Pezizomycotina</taxon>
        <taxon>Sordariomycetes</taxon>
        <taxon>Hypocreomycetidae</taxon>
        <taxon>Hypocreales</taxon>
        <taxon>Cordycipitaceae</taxon>
        <taxon>Cordyceps</taxon>
    </lineage>
</organism>
<dbReference type="InterPro" id="IPR016722">
    <property type="entry name" value="DNA_pol_alpha_bsu"/>
</dbReference>
<reference evidence="10 11" key="1">
    <citation type="journal article" date="2016" name="Genome Biol. Evol.">
        <title>Divergent and convergent evolution of fungal pathogenicity.</title>
        <authorList>
            <person name="Shang Y."/>
            <person name="Xiao G."/>
            <person name="Zheng P."/>
            <person name="Cen K."/>
            <person name="Zhan S."/>
            <person name="Wang C."/>
        </authorList>
    </citation>
    <scope>NUCLEOTIDE SEQUENCE [LARGE SCALE GENOMIC DNA]</scope>
    <source>
        <strain evidence="10 11">ARSEF 2679</strain>
    </source>
</reference>
<feature type="region of interest" description="Disordered" evidence="7">
    <location>
        <begin position="77"/>
        <end position="182"/>
    </location>
</feature>
<dbReference type="PANTHER" id="PTHR23061">
    <property type="entry name" value="DNA POLYMERASE 2 ALPHA 70 KDA SUBUNIT"/>
    <property type="match status" value="1"/>
</dbReference>
<gene>
    <name evidence="10" type="ORF">ISF_00983</name>
</gene>
<dbReference type="GO" id="GO:0003677">
    <property type="term" value="F:DNA binding"/>
    <property type="evidence" value="ECO:0007669"/>
    <property type="project" value="InterPro"/>
</dbReference>
<dbReference type="Gene3D" id="3.60.21.60">
    <property type="match status" value="1"/>
</dbReference>
<feature type="domain" description="DNA polymerase alpha subunit B OB" evidence="9">
    <location>
        <begin position="235"/>
        <end position="342"/>
    </location>
</feature>
<protein>
    <recommendedName>
        <fullName evidence="3 6">DNA polymerase alpha subunit B</fullName>
    </recommendedName>
</protein>
<dbReference type="PIRSF" id="PIRSF018300">
    <property type="entry name" value="DNA_pol_alph_2"/>
    <property type="match status" value="1"/>
</dbReference>
<evidence type="ECO:0000256" key="2">
    <source>
        <dbReference type="ARBA" id="ARBA00007299"/>
    </source>
</evidence>
<dbReference type="InterPro" id="IPR007185">
    <property type="entry name" value="DNA_pol_a/d/e_bsu"/>
</dbReference>
<evidence type="ECO:0000256" key="6">
    <source>
        <dbReference type="PIRNR" id="PIRNR018300"/>
    </source>
</evidence>
<dbReference type="STRING" id="1081104.A0A162JUS3"/>
<feature type="domain" description="DNA polymerase alpha/delta/epsilon subunit B" evidence="8">
    <location>
        <begin position="387"/>
        <end position="622"/>
    </location>
</feature>
<dbReference type="Pfam" id="PF04042">
    <property type="entry name" value="DNA_pol_E_B"/>
    <property type="match status" value="1"/>
</dbReference>
<feature type="compositionally biased region" description="Basic and acidic residues" evidence="7">
    <location>
        <begin position="85"/>
        <end position="94"/>
    </location>
</feature>
<keyword evidence="4 6" id="KW-0235">DNA replication</keyword>
<evidence type="ECO:0000256" key="4">
    <source>
        <dbReference type="ARBA" id="ARBA00022705"/>
    </source>
</evidence>
<accession>A0A162JUS3</accession>
<dbReference type="OrthoDB" id="336885at2759"/>
<sequence>MADSELQRLFSASRAVEPDVAAELESMMRLHEVSAEDLFYKWESYCMKLDLDAGEALTLANVRNLKQSMMDELAKAAATPATDMASKHKAERRATGTPRAAANGGGGGGDMYGMLDGLMPSTPTTARGSSKLGRAAAPGSAGGNSLRKRMEASKLASSPAGGMAEQLADMGSGLPHSSFNDRQNAGDVVEVLNGHLASATPPTSDYTAPRIKLTAASDQKKMAYKPLAMKLSEASEILDDRIDDVATLVQRHHGLDDGAFGNPASQGTTEIVAVGRVASDAPEGRLNAASLVLETSRRTGMGFRVPLKMDAVKGWSVFPGQVVALRGTNATGAEFVVREVLEVPLLPNAASTGSALAAHEERMRPRDPDAMSDDYDNDEPPPPLHMIFAAGPYTADDNLNFEPLHALCEQAADEHADVLVLTGPFLDVDHPLIAAGDFDLPEEAAAEADTATMVTLFRYLVAPAIARLAAARPHVTVVVVPSVRDVLDKHVSWPQDAMPRPGTGLPKAARLVTNPMTLSANEVVMGVSAQDALWELRAEELSAAGAAGGDLLARLCRHMIEQRHYFPVHPPTDRARLPRTGTLDGGVATGAMLDVSYLKLGEMVNVRPDVMLTPSALPPFAKVVESVLVINPGYLSKRRGAGTYARMTLHPPKIEGDGLQSHRVFDRAKVEIVRI</sequence>
<dbReference type="EMBL" id="AZHB01000001">
    <property type="protein sequence ID" value="OAA74082.1"/>
    <property type="molecule type" value="Genomic_DNA"/>
</dbReference>
<evidence type="ECO:0000259" key="9">
    <source>
        <dbReference type="Pfam" id="PF22062"/>
    </source>
</evidence>
<dbReference type="GO" id="GO:0005658">
    <property type="term" value="C:alpha DNA polymerase:primase complex"/>
    <property type="evidence" value="ECO:0007669"/>
    <property type="project" value="TreeGrafter"/>
</dbReference>
<evidence type="ECO:0000256" key="7">
    <source>
        <dbReference type="SAM" id="MobiDB-lite"/>
    </source>
</evidence>
<feature type="compositionally biased region" description="Basic and acidic residues" evidence="7">
    <location>
        <begin position="358"/>
        <end position="369"/>
    </location>
</feature>
<dbReference type="Proteomes" id="UP000076744">
    <property type="component" value="Unassembled WGS sequence"/>
</dbReference>
<evidence type="ECO:0000256" key="1">
    <source>
        <dbReference type="ARBA" id="ARBA00004123"/>
    </source>
</evidence>
<evidence type="ECO:0000256" key="3">
    <source>
        <dbReference type="ARBA" id="ARBA00018596"/>
    </source>
</evidence>
<dbReference type="FunFam" id="3.60.21.60:FF:000008">
    <property type="entry name" value="DNA polymerase alpha subunit B"/>
    <property type="match status" value="1"/>
</dbReference>
<comment type="caution">
    <text evidence="10">The sequence shown here is derived from an EMBL/GenBank/DDBJ whole genome shotgun (WGS) entry which is preliminary data.</text>
</comment>
<evidence type="ECO:0000256" key="5">
    <source>
        <dbReference type="ARBA" id="ARBA00023242"/>
    </source>
</evidence>
<dbReference type="FunFam" id="3.60.21.60:FF:000005">
    <property type="entry name" value="DNA polymerase alpha subunit B"/>
    <property type="match status" value="1"/>
</dbReference>
<evidence type="ECO:0000259" key="8">
    <source>
        <dbReference type="Pfam" id="PF04042"/>
    </source>
</evidence>
<dbReference type="Pfam" id="PF22062">
    <property type="entry name" value="OB_DPOA2"/>
    <property type="match status" value="1"/>
</dbReference>
<feature type="region of interest" description="Disordered" evidence="7">
    <location>
        <begin position="354"/>
        <end position="375"/>
    </location>
</feature>
<comment type="subcellular location">
    <subcellularLocation>
        <location evidence="1 6">Nucleus</location>
    </subcellularLocation>
</comment>
<dbReference type="InterPro" id="IPR054300">
    <property type="entry name" value="OB_DPOA2"/>
</dbReference>
<dbReference type="RefSeq" id="XP_018709040.1">
    <property type="nucleotide sequence ID" value="XM_018844590.1"/>
</dbReference>
<proteinExistence type="inferred from homology"/>
<evidence type="ECO:0000313" key="11">
    <source>
        <dbReference type="Proteomes" id="UP000076744"/>
    </source>
</evidence>
<comment type="function">
    <text evidence="6">Accessory subunit of the DNA polymerase alpha complex (also known as the alpha DNA polymerase-primase complex) which plays an essential role in the initiation of DNA synthesis.</text>
</comment>
<evidence type="ECO:0000313" key="10">
    <source>
        <dbReference type="EMBL" id="OAA74082.1"/>
    </source>
</evidence>
<dbReference type="GeneID" id="30017275"/>
<keyword evidence="11" id="KW-1185">Reference proteome</keyword>
<dbReference type="PANTHER" id="PTHR23061:SF12">
    <property type="entry name" value="DNA POLYMERASE ALPHA SUBUNIT B"/>
    <property type="match status" value="1"/>
</dbReference>
<comment type="similarity">
    <text evidence="2 6">Belongs to the DNA polymerase alpha subunit B family.</text>
</comment>
<dbReference type="GO" id="GO:0006270">
    <property type="term" value="P:DNA replication initiation"/>
    <property type="evidence" value="ECO:0007669"/>
    <property type="project" value="TreeGrafter"/>
</dbReference>
<keyword evidence="5 6" id="KW-0539">Nucleus</keyword>